<feature type="non-terminal residue" evidence="1">
    <location>
        <position position="1"/>
    </location>
</feature>
<evidence type="ECO:0000313" key="1">
    <source>
        <dbReference type="EMBL" id="MCE3049517.1"/>
    </source>
</evidence>
<sequence>ALMDSEKHEIMFRDKNESITFKAGRGHLFPIGVGDIYVANVVRNEDEGDDHIFEASPKKKKAKSKWVKQYLCGLKIRKWVKLNEWRKLIKIEKEKIGTQEMEGNTDRLFKGWTALLTVNLKASL</sequence>
<dbReference type="EMBL" id="JACEIK010006955">
    <property type="protein sequence ID" value="MCE3049517.1"/>
    <property type="molecule type" value="Genomic_DNA"/>
</dbReference>
<feature type="non-terminal residue" evidence="1">
    <location>
        <position position="124"/>
    </location>
</feature>
<keyword evidence="2" id="KW-1185">Reference proteome</keyword>
<name>A0ABS8WJ73_DATST</name>
<protein>
    <submittedName>
        <fullName evidence="1">Uncharacterized protein</fullName>
    </submittedName>
</protein>
<dbReference type="Proteomes" id="UP000823775">
    <property type="component" value="Unassembled WGS sequence"/>
</dbReference>
<reference evidence="1 2" key="1">
    <citation type="journal article" date="2021" name="BMC Genomics">
        <title>Datura genome reveals duplications of psychoactive alkaloid biosynthetic genes and high mutation rate following tissue culture.</title>
        <authorList>
            <person name="Rajewski A."/>
            <person name="Carter-House D."/>
            <person name="Stajich J."/>
            <person name="Litt A."/>
        </authorList>
    </citation>
    <scope>NUCLEOTIDE SEQUENCE [LARGE SCALE GENOMIC DNA]</scope>
    <source>
        <strain evidence="1">AR-01</strain>
    </source>
</reference>
<evidence type="ECO:0000313" key="2">
    <source>
        <dbReference type="Proteomes" id="UP000823775"/>
    </source>
</evidence>
<accession>A0ABS8WJ73</accession>
<gene>
    <name evidence="1" type="ORF">HAX54_045087</name>
</gene>
<proteinExistence type="predicted"/>
<comment type="caution">
    <text evidence="1">The sequence shown here is derived from an EMBL/GenBank/DDBJ whole genome shotgun (WGS) entry which is preliminary data.</text>
</comment>
<organism evidence="1 2">
    <name type="scientific">Datura stramonium</name>
    <name type="common">Jimsonweed</name>
    <name type="synonym">Common thornapple</name>
    <dbReference type="NCBI Taxonomy" id="4076"/>
    <lineage>
        <taxon>Eukaryota</taxon>
        <taxon>Viridiplantae</taxon>
        <taxon>Streptophyta</taxon>
        <taxon>Embryophyta</taxon>
        <taxon>Tracheophyta</taxon>
        <taxon>Spermatophyta</taxon>
        <taxon>Magnoliopsida</taxon>
        <taxon>eudicotyledons</taxon>
        <taxon>Gunneridae</taxon>
        <taxon>Pentapetalae</taxon>
        <taxon>asterids</taxon>
        <taxon>lamiids</taxon>
        <taxon>Solanales</taxon>
        <taxon>Solanaceae</taxon>
        <taxon>Solanoideae</taxon>
        <taxon>Datureae</taxon>
        <taxon>Datura</taxon>
    </lineage>
</organism>